<accession>A0A9N8Z4H0</accession>
<keyword evidence="1" id="KW-0175">Coiled coil</keyword>
<name>A0A9N8Z4H0_FUNMO</name>
<proteinExistence type="predicted"/>
<evidence type="ECO:0000256" key="1">
    <source>
        <dbReference type="SAM" id="Coils"/>
    </source>
</evidence>
<gene>
    <name evidence="2" type="ORF">FMOSSE_LOCUS2384</name>
</gene>
<protein>
    <submittedName>
        <fullName evidence="2">12892_t:CDS:1</fullName>
    </submittedName>
</protein>
<organism evidence="2 3">
    <name type="scientific">Funneliformis mosseae</name>
    <name type="common">Endomycorrhizal fungus</name>
    <name type="synonym">Glomus mosseae</name>
    <dbReference type="NCBI Taxonomy" id="27381"/>
    <lineage>
        <taxon>Eukaryota</taxon>
        <taxon>Fungi</taxon>
        <taxon>Fungi incertae sedis</taxon>
        <taxon>Mucoromycota</taxon>
        <taxon>Glomeromycotina</taxon>
        <taxon>Glomeromycetes</taxon>
        <taxon>Glomerales</taxon>
        <taxon>Glomeraceae</taxon>
        <taxon>Funneliformis</taxon>
    </lineage>
</organism>
<reference evidence="2" key="1">
    <citation type="submission" date="2021-06" db="EMBL/GenBank/DDBJ databases">
        <authorList>
            <person name="Kallberg Y."/>
            <person name="Tangrot J."/>
            <person name="Rosling A."/>
        </authorList>
    </citation>
    <scope>NUCLEOTIDE SEQUENCE</scope>
    <source>
        <strain evidence="2">87-6 pot B 2015</strain>
    </source>
</reference>
<dbReference type="EMBL" id="CAJVPP010000310">
    <property type="protein sequence ID" value="CAG8468254.1"/>
    <property type="molecule type" value="Genomic_DNA"/>
</dbReference>
<feature type="coiled-coil region" evidence="1">
    <location>
        <begin position="6"/>
        <end position="33"/>
    </location>
</feature>
<sequence>MATTTLEYYQQQVEKADKKLEEANAALKRFQNGKYGEEKLNELREKEVNGTIDVRERSWLDDLKKKEQECRERVNMCTEEWLKSKEDLRQARETTQTDNAAVARVNLTSFSCHIVIPPEKRELEGEKLETESLRPSKMLKTQEDIMEAVKSILPPSSAARSQNLSKFIKNYNNENLEVSRDLCGKVHNFIDIMAQTYQSEKQRQQIFDEFLIDALDLNFIPITVDDGSSNDGVLLENGRYLVALRKVKNEIGEGGSDPFLQASFSVLNFWKQNKYKSFRKACNCPTLIMCLAGPWLCIAASIFTDHLIVDPLTDFVPLVPTKHPNELDHIARLFQAWKLAITDLEHFYHTDKTVESAWSAKHPCGYQNLFPYPNLLIIDDKKVEFTYESWMSSSKSMCTATISDMNIDIIVKFTKNYCGDAHRLCASEGLAPQLFCVDRKIVPGWIMIIMKNIKEAKPLHEITFNLKKDQDQVFQDIQQAISLLHHNNLVFADLRPNNILVYEKDQLKRAMLVDFDWAGVAGRDCYPLFMNHENIDWPADAEDGKVLQKKHDEVWLKRLENIIFS</sequence>
<dbReference type="InterPro" id="IPR011009">
    <property type="entry name" value="Kinase-like_dom_sf"/>
</dbReference>
<comment type="caution">
    <text evidence="2">The sequence shown here is derived from an EMBL/GenBank/DDBJ whole genome shotgun (WGS) entry which is preliminary data.</text>
</comment>
<dbReference type="SUPFAM" id="SSF56112">
    <property type="entry name" value="Protein kinase-like (PK-like)"/>
    <property type="match status" value="1"/>
</dbReference>
<keyword evidence="3" id="KW-1185">Reference proteome</keyword>
<dbReference type="Gene3D" id="1.10.510.10">
    <property type="entry name" value="Transferase(Phosphotransferase) domain 1"/>
    <property type="match status" value="1"/>
</dbReference>
<dbReference type="AlphaFoldDB" id="A0A9N8Z4H0"/>
<evidence type="ECO:0000313" key="2">
    <source>
        <dbReference type="EMBL" id="CAG8468254.1"/>
    </source>
</evidence>
<evidence type="ECO:0000313" key="3">
    <source>
        <dbReference type="Proteomes" id="UP000789375"/>
    </source>
</evidence>
<dbReference type="Proteomes" id="UP000789375">
    <property type="component" value="Unassembled WGS sequence"/>
</dbReference>